<dbReference type="EMBL" id="ML178846">
    <property type="protein sequence ID" value="TFK97608.1"/>
    <property type="molecule type" value="Genomic_DNA"/>
</dbReference>
<keyword evidence="1" id="KW-0732">Signal</keyword>
<feature type="chain" id="PRO_5022675270" description="AA1-like domain-containing protein" evidence="1">
    <location>
        <begin position="22"/>
        <end position="209"/>
    </location>
</feature>
<reference evidence="2 3" key="1">
    <citation type="journal article" date="2019" name="Nat. Ecol. Evol.">
        <title>Megaphylogeny resolves global patterns of mushroom evolution.</title>
        <authorList>
            <person name="Varga T."/>
            <person name="Krizsan K."/>
            <person name="Foldi C."/>
            <person name="Dima B."/>
            <person name="Sanchez-Garcia M."/>
            <person name="Sanchez-Ramirez S."/>
            <person name="Szollosi G.J."/>
            <person name="Szarkandi J.G."/>
            <person name="Papp V."/>
            <person name="Albert L."/>
            <person name="Andreopoulos W."/>
            <person name="Angelini C."/>
            <person name="Antonin V."/>
            <person name="Barry K.W."/>
            <person name="Bougher N.L."/>
            <person name="Buchanan P."/>
            <person name="Buyck B."/>
            <person name="Bense V."/>
            <person name="Catcheside P."/>
            <person name="Chovatia M."/>
            <person name="Cooper J."/>
            <person name="Damon W."/>
            <person name="Desjardin D."/>
            <person name="Finy P."/>
            <person name="Geml J."/>
            <person name="Haridas S."/>
            <person name="Hughes K."/>
            <person name="Justo A."/>
            <person name="Karasinski D."/>
            <person name="Kautmanova I."/>
            <person name="Kiss B."/>
            <person name="Kocsube S."/>
            <person name="Kotiranta H."/>
            <person name="LaButti K.M."/>
            <person name="Lechner B.E."/>
            <person name="Liimatainen K."/>
            <person name="Lipzen A."/>
            <person name="Lukacs Z."/>
            <person name="Mihaltcheva S."/>
            <person name="Morgado L.N."/>
            <person name="Niskanen T."/>
            <person name="Noordeloos M.E."/>
            <person name="Ohm R.A."/>
            <person name="Ortiz-Santana B."/>
            <person name="Ovrebo C."/>
            <person name="Racz N."/>
            <person name="Riley R."/>
            <person name="Savchenko A."/>
            <person name="Shiryaev A."/>
            <person name="Soop K."/>
            <person name="Spirin V."/>
            <person name="Szebenyi C."/>
            <person name="Tomsovsky M."/>
            <person name="Tulloss R.E."/>
            <person name="Uehling J."/>
            <person name="Grigoriev I.V."/>
            <person name="Vagvolgyi C."/>
            <person name="Papp T."/>
            <person name="Martin F.M."/>
            <person name="Miettinen O."/>
            <person name="Hibbett D.S."/>
            <person name="Nagy L.G."/>
        </authorList>
    </citation>
    <scope>NUCLEOTIDE SEQUENCE [LARGE SCALE GENOMIC DNA]</scope>
    <source>
        <strain evidence="2 3">CBS 309.79</strain>
    </source>
</reference>
<protein>
    <recommendedName>
        <fullName evidence="4">AA1-like domain-containing protein</fullName>
    </recommendedName>
</protein>
<proteinExistence type="predicted"/>
<feature type="signal peptide" evidence="1">
    <location>
        <begin position="1"/>
        <end position="21"/>
    </location>
</feature>
<sequence length="209" mass="22758">MFSPITPLSFALLALIPSAIARPATSRRAANQRKCKAPVEPSCTKFATGVLSADVNGTLSPFTLVDPLGSISFKENETRPLEVEYQTCKHFTNSENSDSDIPGRLYVPEFRSCIKVLNQPDETEPYFTLLSEVCDSSFGERFVLRPEENNTIFWTGSTNSTFEQGGCGELGYRVESDGTPVLTENGVALGCEGKPFNLVLDNTTPASTD</sequence>
<evidence type="ECO:0000313" key="3">
    <source>
        <dbReference type="Proteomes" id="UP000305067"/>
    </source>
</evidence>
<evidence type="ECO:0000256" key="1">
    <source>
        <dbReference type="SAM" id="SignalP"/>
    </source>
</evidence>
<evidence type="ECO:0008006" key="4">
    <source>
        <dbReference type="Google" id="ProtNLM"/>
    </source>
</evidence>
<dbReference type="OrthoDB" id="3145071at2759"/>
<name>A0A5C3QBR9_9AGAR</name>
<evidence type="ECO:0000313" key="2">
    <source>
        <dbReference type="EMBL" id="TFK97608.1"/>
    </source>
</evidence>
<dbReference type="Proteomes" id="UP000305067">
    <property type="component" value="Unassembled WGS sequence"/>
</dbReference>
<accession>A0A5C3QBR9</accession>
<gene>
    <name evidence="2" type="ORF">BDV98DRAFT_596581</name>
</gene>
<organism evidence="2 3">
    <name type="scientific">Pterulicium gracile</name>
    <dbReference type="NCBI Taxonomy" id="1884261"/>
    <lineage>
        <taxon>Eukaryota</taxon>
        <taxon>Fungi</taxon>
        <taxon>Dikarya</taxon>
        <taxon>Basidiomycota</taxon>
        <taxon>Agaricomycotina</taxon>
        <taxon>Agaricomycetes</taxon>
        <taxon>Agaricomycetidae</taxon>
        <taxon>Agaricales</taxon>
        <taxon>Pleurotineae</taxon>
        <taxon>Pterulaceae</taxon>
        <taxon>Pterulicium</taxon>
    </lineage>
</organism>
<dbReference type="AlphaFoldDB" id="A0A5C3QBR9"/>
<keyword evidence="3" id="KW-1185">Reference proteome</keyword>